<sequence length="356" mass="40356">MTTLDSNMDTVLETSSPDISWQAFTICTDSSTFLNWSEEELESEEEKAILFRSLVATLKLQPALDASLEAKALKFLKSVNHYFQVEVDAFLGSFGRTTDLSSTAFVQSIVVLISTPNQAITTAVMKMLRDILTNGSTKVLLALVKNDLIPQLINTLNPQSISLTAVEDTHINLISYIVSSLFLITPSGLVLLQITGRDEQQHVYETVFKQVLAPSEKYICHLCVNRYSIIDGDQSYTFLTLLPQLLEICPYYQPTMDLVLNMPVVLTIPSCLTFVENDNSIWIFLYNMNNSQREWNETMREEQQMGKIVLRMLRMEGVEDVTEQRLLNDDNTFIGRLIVAESKELNNQQGMNVQKR</sequence>
<comment type="caution">
    <text evidence="1">The sequence shown here is derived from an EMBL/GenBank/DDBJ whole genome shotgun (WGS) entry which is preliminary data.</text>
</comment>
<gene>
    <name evidence="1" type="ORF">BLNAU_17023</name>
</gene>
<organism evidence="1 2">
    <name type="scientific">Blattamonas nauphoetae</name>
    <dbReference type="NCBI Taxonomy" id="2049346"/>
    <lineage>
        <taxon>Eukaryota</taxon>
        <taxon>Metamonada</taxon>
        <taxon>Preaxostyla</taxon>
        <taxon>Oxymonadida</taxon>
        <taxon>Blattamonas</taxon>
    </lineage>
</organism>
<accession>A0ABQ9X7V0</accession>
<keyword evidence="2" id="KW-1185">Reference proteome</keyword>
<protein>
    <submittedName>
        <fullName evidence="1">Uncharacterized protein</fullName>
    </submittedName>
</protein>
<dbReference type="EMBL" id="JARBJD010000185">
    <property type="protein sequence ID" value="KAK2948076.1"/>
    <property type="molecule type" value="Genomic_DNA"/>
</dbReference>
<name>A0ABQ9X7V0_9EUKA</name>
<evidence type="ECO:0000313" key="2">
    <source>
        <dbReference type="Proteomes" id="UP001281761"/>
    </source>
</evidence>
<dbReference type="Proteomes" id="UP001281761">
    <property type="component" value="Unassembled WGS sequence"/>
</dbReference>
<proteinExistence type="predicted"/>
<evidence type="ECO:0000313" key="1">
    <source>
        <dbReference type="EMBL" id="KAK2948076.1"/>
    </source>
</evidence>
<reference evidence="1 2" key="1">
    <citation type="journal article" date="2022" name="bioRxiv">
        <title>Genomics of Preaxostyla Flagellates Illuminates Evolutionary Transitions and the Path Towards Mitochondrial Loss.</title>
        <authorList>
            <person name="Novak L.V.F."/>
            <person name="Treitli S.C."/>
            <person name="Pyrih J."/>
            <person name="Halakuc P."/>
            <person name="Pipaliya S.V."/>
            <person name="Vacek V."/>
            <person name="Brzon O."/>
            <person name="Soukal P."/>
            <person name="Eme L."/>
            <person name="Dacks J.B."/>
            <person name="Karnkowska A."/>
            <person name="Elias M."/>
            <person name="Hampl V."/>
        </authorList>
    </citation>
    <scope>NUCLEOTIDE SEQUENCE [LARGE SCALE GENOMIC DNA]</scope>
    <source>
        <strain evidence="1">NAU3</strain>
        <tissue evidence="1">Gut</tissue>
    </source>
</reference>